<dbReference type="Pfam" id="PF20126">
    <property type="entry name" value="TumE"/>
    <property type="match status" value="1"/>
</dbReference>
<reference evidence="1" key="1">
    <citation type="submission" date="2016-05" db="EMBL/GenBank/DDBJ databases">
        <authorList>
            <person name="Cock P.J.A."/>
            <person name="Cock P.J.A."/>
        </authorList>
    </citation>
    <scope>NUCLEOTIDE SEQUENCE</scope>
    <source>
        <strain evidence="1">PWN146_assembly</strain>
    </source>
</reference>
<dbReference type="AlphaFoldDB" id="A0A1C3HAZ9"/>
<name>A0A1C3HAZ9_SERMA</name>
<organism evidence="1">
    <name type="scientific">Serratia marcescens</name>
    <dbReference type="NCBI Taxonomy" id="615"/>
    <lineage>
        <taxon>Bacteria</taxon>
        <taxon>Pseudomonadati</taxon>
        <taxon>Pseudomonadota</taxon>
        <taxon>Gammaproteobacteria</taxon>
        <taxon>Enterobacterales</taxon>
        <taxon>Yersiniaceae</taxon>
        <taxon>Serratia</taxon>
    </lineage>
</organism>
<dbReference type="InterPro" id="IPR045397">
    <property type="entry name" value="TumE-like"/>
</dbReference>
<sequence length="121" mass="14278">MDEHNGLDYILSLHGTRVNREDGYWWKIEAWTMTQTAFIPHGIRYNLTLHDNHNTRVFGIDNAHAIKTPRKGKFSGRVVYDHQHDTPTDKGSPYEFHSAYQLVEDFLIRIDEVIRKRENRG</sequence>
<evidence type="ECO:0000313" key="1">
    <source>
        <dbReference type="EMBL" id="SAY42208.1"/>
    </source>
</evidence>
<dbReference type="EMBL" id="LT575490">
    <property type="protein sequence ID" value="SAY42208.1"/>
    <property type="molecule type" value="Genomic_DNA"/>
</dbReference>
<protein>
    <submittedName>
        <fullName evidence="1">Uncharacterized protein</fullName>
    </submittedName>
</protein>
<accession>A0A1C3HAZ9</accession>
<gene>
    <name evidence="1" type="ORF">PWN146_00886</name>
</gene>
<proteinExistence type="predicted"/>